<dbReference type="EMBL" id="KV425892">
    <property type="protein sequence ID" value="KZW01724.1"/>
    <property type="molecule type" value="Genomic_DNA"/>
</dbReference>
<feature type="compositionally biased region" description="Acidic residues" evidence="1">
    <location>
        <begin position="477"/>
        <end position="489"/>
    </location>
</feature>
<dbReference type="AlphaFoldDB" id="A0A165P6M2"/>
<proteinExistence type="predicted"/>
<evidence type="ECO:0000313" key="3">
    <source>
        <dbReference type="Proteomes" id="UP000077266"/>
    </source>
</evidence>
<dbReference type="InParanoid" id="A0A165P6M2"/>
<dbReference type="OrthoDB" id="2745518at2759"/>
<evidence type="ECO:0000313" key="2">
    <source>
        <dbReference type="EMBL" id="KZW01724.1"/>
    </source>
</evidence>
<gene>
    <name evidence="2" type="ORF">EXIGLDRAFT_829905</name>
</gene>
<dbReference type="Proteomes" id="UP000077266">
    <property type="component" value="Unassembled WGS sequence"/>
</dbReference>
<feature type="region of interest" description="Disordered" evidence="1">
    <location>
        <begin position="468"/>
        <end position="489"/>
    </location>
</feature>
<accession>A0A165P6M2</accession>
<reference evidence="2 3" key="1">
    <citation type="journal article" date="2016" name="Mol. Biol. Evol.">
        <title>Comparative Genomics of Early-Diverging Mushroom-Forming Fungi Provides Insights into the Origins of Lignocellulose Decay Capabilities.</title>
        <authorList>
            <person name="Nagy L.G."/>
            <person name="Riley R."/>
            <person name="Tritt A."/>
            <person name="Adam C."/>
            <person name="Daum C."/>
            <person name="Floudas D."/>
            <person name="Sun H."/>
            <person name="Yadav J.S."/>
            <person name="Pangilinan J."/>
            <person name="Larsson K.H."/>
            <person name="Matsuura K."/>
            <person name="Barry K."/>
            <person name="Labutti K."/>
            <person name="Kuo R."/>
            <person name="Ohm R.A."/>
            <person name="Bhattacharya S.S."/>
            <person name="Shirouzu T."/>
            <person name="Yoshinaga Y."/>
            <person name="Martin F.M."/>
            <person name="Grigoriev I.V."/>
            <person name="Hibbett D.S."/>
        </authorList>
    </citation>
    <scope>NUCLEOTIDE SEQUENCE [LARGE SCALE GENOMIC DNA]</scope>
    <source>
        <strain evidence="2 3">HHB12029</strain>
    </source>
</reference>
<name>A0A165P6M2_EXIGL</name>
<evidence type="ECO:0008006" key="4">
    <source>
        <dbReference type="Google" id="ProtNLM"/>
    </source>
</evidence>
<sequence length="489" mass="55203">MAVCDRLPVELTIAIFKLTNNLATVMAAAQTHKRWRDIYYDNQYIIDRSVLVSQLGPRVAPVAVRCARVQVLMPTFRDPRPGDPSFAEILQDRLSEARVLDEVVTAAEVPVLRELVRICRRLERVYSCRPYDPTGDDEETTDRTGPLSLAEQDGFELAVYRMDLLSVLSREGSVVLDTFSDPDVRSTIFYDAYTPQEVFNIDAVIEWMKALIGRSGLSRMQCIVGGPSVVLQVYETPTLPRQVIDTLVGSVHPDFGGWDVDLPYAIERRGLSFSAGGNLPASIIQMITSPDLPAFKCCNCSARPPVRLSNCQTWWCAQLNVQMKSLADCLKGGLKLNKHECSLLKEYLGTEGAPRYDLHDILQQLCELNPLPQNAREAACFPLECDEFYGVTADALLCNVCIEELLTSRLWMWWLRTKAQAFPGETDKRNCRLGYECPRQAAEPEHASHRNHACRRLPGRVLEHRLTQDQQQRIEQDEAVEENEVDAML</sequence>
<organism evidence="2 3">
    <name type="scientific">Exidia glandulosa HHB12029</name>
    <dbReference type="NCBI Taxonomy" id="1314781"/>
    <lineage>
        <taxon>Eukaryota</taxon>
        <taxon>Fungi</taxon>
        <taxon>Dikarya</taxon>
        <taxon>Basidiomycota</taxon>
        <taxon>Agaricomycotina</taxon>
        <taxon>Agaricomycetes</taxon>
        <taxon>Auriculariales</taxon>
        <taxon>Exidiaceae</taxon>
        <taxon>Exidia</taxon>
    </lineage>
</organism>
<protein>
    <recommendedName>
        <fullName evidence="4">F-box domain-containing protein</fullName>
    </recommendedName>
</protein>
<keyword evidence="3" id="KW-1185">Reference proteome</keyword>
<dbReference type="STRING" id="1314781.A0A165P6M2"/>
<evidence type="ECO:0000256" key="1">
    <source>
        <dbReference type="SAM" id="MobiDB-lite"/>
    </source>
</evidence>